<proteinExistence type="predicted"/>
<evidence type="ECO:0000313" key="2">
    <source>
        <dbReference type="EMBL" id="KAA2242633.1"/>
    </source>
</evidence>
<dbReference type="RefSeq" id="WP_149837505.1">
    <property type="nucleotide sequence ID" value="NZ_VUOC01000002.1"/>
</dbReference>
<evidence type="ECO:0000259" key="1">
    <source>
        <dbReference type="Pfam" id="PF00027"/>
    </source>
</evidence>
<dbReference type="Gene3D" id="2.60.120.10">
    <property type="entry name" value="Jelly Rolls"/>
    <property type="match status" value="1"/>
</dbReference>
<dbReference type="Pfam" id="PF00027">
    <property type="entry name" value="cNMP_binding"/>
    <property type="match status" value="1"/>
</dbReference>
<organism evidence="2 3">
    <name type="scientific">Chitinophaga agrisoli</name>
    <dbReference type="NCBI Taxonomy" id="2607653"/>
    <lineage>
        <taxon>Bacteria</taxon>
        <taxon>Pseudomonadati</taxon>
        <taxon>Bacteroidota</taxon>
        <taxon>Chitinophagia</taxon>
        <taxon>Chitinophagales</taxon>
        <taxon>Chitinophagaceae</taxon>
        <taxon>Chitinophaga</taxon>
    </lineage>
</organism>
<dbReference type="InterPro" id="IPR014710">
    <property type="entry name" value="RmlC-like_jellyroll"/>
</dbReference>
<dbReference type="InterPro" id="IPR000595">
    <property type="entry name" value="cNMP-bd_dom"/>
</dbReference>
<reference evidence="2 3" key="2">
    <citation type="submission" date="2019-09" db="EMBL/GenBank/DDBJ databases">
        <authorList>
            <person name="Jin C."/>
        </authorList>
    </citation>
    <scope>NUCLEOTIDE SEQUENCE [LARGE SCALE GENOMIC DNA]</scope>
    <source>
        <strain evidence="2 3">BN140078</strain>
    </source>
</reference>
<dbReference type="AlphaFoldDB" id="A0A5B2VS88"/>
<dbReference type="Proteomes" id="UP000324611">
    <property type="component" value="Unassembled WGS sequence"/>
</dbReference>
<keyword evidence="3" id="KW-1185">Reference proteome</keyword>
<gene>
    <name evidence="2" type="ORF">F0L74_08855</name>
</gene>
<dbReference type="InterPro" id="IPR018490">
    <property type="entry name" value="cNMP-bd_dom_sf"/>
</dbReference>
<sequence>MFDVFEKYLNGFCEISQDDLELIRHAGTVKKLRKWQSLLHDGESWRSICFISSGCLRLYRYDENGNDHTVRFGIENWWIGDQESYYQEKPAKYNIEALAASSVILWTKPAWEELMQNIPVLRDFFDRLSNSAFVASQQRIYSLISASAEERYREFQETYPSVFNKVPLHMVASYLGISRETLSRVRKDLSKTK</sequence>
<dbReference type="CDD" id="cd00038">
    <property type="entry name" value="CAP_ED"/>
    <property type="match status" value="1"/>
</dbReference>
<comment type="caution">
    <text evidence="2">The sequence shown here is derived from an EMBL/GenBank/DDBJ whole genome shotgun (WGS) entry which is preliminary data.</text>
</comment>
<protein>
    <submittedName>
        <fullName evidence="2">Crp/Fnr family transcriptional regulator</fullName>
    </submittedName>
</protein>
<evidence type="ECO:0000313" key="3">
    <source>
        <dbReference type="Proteomes" id="UP000324611"/>
    </source>
</evidence>
<name>A0A5B2VS88_9BACT</name>
<dbReference type="EMBL" id="VUOC01000002">
    <property type="protein sequence ID" value="KAA2242633.1"/>
    <property type="molecule type" value="Genomic_DNA"/>
</dbReference>
<dbReference type="SUPFAM" id="SSF51206">
    <property type="entry name" value="cAMP-binding domain-like"/>
    <property type="match status" value="1"/>
</dbReference>
<accession>A0A5B2VS88</accession>
<reference evidence="2 3" key="1">
    <citation type="submission" date="2019-09" db="EMBL/GenBank/DDBJ databases">
        <title>Chitinophaga ginsengihumi sp. nov., isolated from soil of ginseng rhizosphere.</title>
        <authorList>
            <person name="Lee J."/>
        </authorList>
    </citation>
    <scope>NUCLEOTIDE SEQUENCE [LARGE SCALE GENOMIC DNA]</scope>
    <source>
        <strain evidence="2 3">BN140078</strain>
    </source>
</reference>
<feature type="domain" description="Cyclic nucleotide-binding" evidence="1">
    <location>
        <begin position="30"/>
        <end position="117"/>
    </location>
</feature>